<evidence type="ECO:0000256" key="3">
    <source>
        <dbReference type="ARBA" id="ARBA00023052"/>
    </source>
</evidence>
<dbReference type="PANTHER" id="PTHR43257:SF2">
    <property type="entry name" value="PYRUVATE DEHYDROGENASE E1 COMPONENT SUBUNIT BETA"/>
    <property type="match status" value="1"/>
</dbReference>
<dbReference type="Gene3D" id="3.40.50.970">
    <property type="match status" value="1"/>
</dbReference>
<evidence type="ECO:0000256" key="1">
    <source>
        <dbReference type="ARBA" id="ARBA00001964"/>
    </source>
</evidence>
<dbReference type="GO" id="GO:0016491">
    <property type="term" value="F:oxidoreductase activity"/>
    <property type="evidence" value="ECO:0007669"/>
    <property type="project" value="UniProtKB-KW"/>
</dbReference>
<feature type="domain" description="Transketolase C-terminal" evidence="5">
    <location>
        <begin position="59"/>
        <end position="177"/>
    </location>
</feature>
<accession>A0A372FZ59</accession>
<dbReference type="Gene3D" id="3.40.50.920">
    <property type="match status" value="1"/>
</dbReference>
<dbReference type="EMBL" id="QVFU01000013">
    <property type="protein sequence ID" value="RFS45790.1"/>
    <property type="molecule type" value="Genomic_DNA"/>
</dbReference>
<gene>
    <name evidence="6" type="ORF">D0Q02_14345</name>
</gene>
<evidence type="ECO:0000313" key="6">
    <source>
        <dbReference type="EMBL" id="RFS45790.1"/>
    </source>
</evidence>
<proteinExistence type="predicted"/>
<comment type="cofactor">
    <cofactor evidence="1">
        <name>thiamine diphosphate</name>
        <dbReference type="ChEBI" id="CHEBI:58937"/>
    </cofactor>
</comment>
<name>A0A372FZ59_9ACTN</name>
<reference evidence="6 7" key="1">
    <citation type="submission" date="2018-08" db="EMBL/GenBank/DDBJ databases">
        <title>Verrucosispora craniellae sp. nov., isolated from a marine sponge in the South China Sea.</title>
        <authorList>
            <person name="Li L."/>
            <person name="Lin H.W."/>
        </authorList>
    </citation>
    <scope>NUCLEOTIDE SEQUENCE [LARGE SCALE GENOMIC DNA]</scope>
    <source>
        <strain evidence="6 7">LHW63014</strain>
    </source>
</reference>
<dbReference type="Proteomes" id="UP000262621">
    <property type="component" value="Unassembled WGS sequence"/>
</dbReference>
<evidence type="ECO:0000256" key="2">
    <source>
        <dbReference type="ARBA" id="ARBA00023002"/>
    </source>
</evidence>
<dbReference type="SUPFAM" id="SSF52518">
    <property type="entry name" value="Thiamin diphosphate-binding fold (THDP-binding)"/>
    <property type="match status" value="1"/>
</dbReference>
<dbReference type="PANTHER" id="PTHR43257">
    <property type="entry name" value="PYRUVATE DEHYDROGENASE E1 COMPONENT BETA SUBUNIT"/>
    <property type="match status" value="1"/>
</dbReference>
<evidence type="ECO:0000259" key="5">
    <source>
        <dbReference type="Pfam" id="PF02780"/>
    </source>
</evidence>
<keyword evidence="2" id="KW-0560">Oxidoreductase</keyword>
<evidence type="ECO:0000256" key="4">
    <source>
        <dbReference type="SAM" id="MobiDB-lite"/>
    </source>
</evidence>
<dbReference type="InterPro" id="IPR029061">
    <property type="entry name" value="THDP-binding"/>
</dbReference>
<dbReference type="Pfam" id="PF02780">
    <property type="entry name" value="Transketolase_C"/>
    <property type="match status" value="1"/>
</dbReference>
<evidence type="ECO:0000313" key="7">
    <source>
        <dbReference type="Proteomes" id="UP000262621"/>
    </source>
</evidence>
<keyword evidence="7" id="KW-1185">Reference proteome</keyword>
<dbReference type="GO" id="GO:0000287">
    <property type="term" value="F:magnesium ion binding"/>
    <property type="evidence" value="ECO:0007669"/>
    <property type="project" value="UniProtKB-ARBA"/>
</dbReference>
<dbReference type="InterPro" id="IPR033248">
    <property type="entry name" value="Transketolase_C"/>
</dbReference>
<dbReference type="SUPFAM" id="SSF52922">
    <property type="entry name" value="TK C-terminal domain-like"/>
    <property type="match status" value="1"/>
</dbReference>
<organism evidence="6 7">
    <name type="scientific">Micromonospora craniellae</name>
    <dbReference type="NCBI Taxonomy" id="2294034"/>
    <lineage>
        <taxon>Bacteria</taxon>
        <taxon>Bacillati</taxon>
        <taxon>Actinomycetota</taxon>
        <taxon>Actinomycetes</taxon>
        <taxon>Micromonosporales</taxon>
        <taxon>Micromonosporaceae</taxon>
        <taxon>Micromonospora</taxon>
    </lineage>
</organism>
<sequence>MPGLVVAVPGSPNAVGGLLRTALRHPDPLVLLESPRLFTPTWTDLPEPSAAPLPFGVAGLARPGDDLTLVGIGNTVIESMLAARRLAEHGVQARVVDLRTAAPLDRDGVAAMVVPDRPVILVGEQPRAGSVLTDLAYHLVRTGAARPEHVELLTGAPVPAPVSPALLDGLLADADRIVRAALDTSAPSPRGDDHEQRVRGLARPHADGPAPAGERPRPVPGQRCRQPPAGRRRTALPGRPLVDVERHAGLLPAIR</sequence>
<dbReference type="AlphaFoldDB" id="A0A372FZ59"/>
<feature type="region of interest" description="Disordered" evidence="4">
    <location>
        <begin position="182"/>
        <end position="255"/>
    </location>
</feature>
<dbReference type="InterPro" id="IPR009014">
    <property type="entry name" value="Transketo_C/PFOR_II"/>
</dbReference>
<keyword evidence="3" id="KW-0786">Thiamine pyrophosphate</keyword>
<comment type="caution">
    <text evidence="6">The sequence shown here is derived from an EMBL/GenBank/DDBJ whole genome shotgun (WGS) entry which is preliminary data.</text>
</comment>
<protein>
    <recommendedName>
        <fullName evidence="5">Transketolase C-terminal domain-containing protein</fullName>
    </recommendedName>
</protein>